<accession>A0ACC2WH41</accession>
<sequence>MEPPSSLPSAPVLPQGSRPAPRRIVPRSTSPGLSSSPLPPSVYSSYTASPYHPSGSFVNPMQLYHPGQGIRPHQVASMVYPGYHHMQVSTPSSVSRTPSSFPSGVEEPPTNDAVETQASVDEQGGNAASDSEHSDASIERRVLARLRSGRRKAPSSGSSKAPAPTGVTVDEVTESNGKKTKPKTKPKAVWTDAEDFIMTEVLEAKVESGGAPDNGFTPVIYNEIANRCNTEVETQKGPAKTGDMVSTRYHYLKNNLGVRG</sequence>
<evidence type="ECO:0000313" key="1">
    <source>
        <dbReference type="EMBL" id="KAJ9110509.1"/>
    </source>
</evidence>
<protein>
    <submittedName>
        <fullName evidence="1">Uncharacterized protein</fullName>
    </submittedName>
</protein>
<dbReference type="Proteomes" id="UP001243375">
    <property type="component" value="Unassembled WGS sequence"/>
</dbReference>
<gene>
    <name evidence="1" type="ORF">QFC22_006730</name>
</gene>
<evidence type="ECO:0000313" key="2">
    <source>
        <dbReference type="Proteomes" id="UP001243375"/>
    </source>
</evidence>
<proteinExistence type="predicted"/>
<organism evidence="1 2">
    <name type="scientific">Naganishia vaughanmartiniae</name>
    <dbReference type="NCBI Taxonomy" id="1424756"/>
    <lineage>
        <taxon>Eukaryota</taxon>
        <taxon>Fungi</taxon>
        <taxon>Dikarya</taxon>
        <taxon>Basidiomycota</taxon>
        <taxon>Agaricomycotina</taxon>
        <taxon>Tremellomycetes</taxon>
        <taxon>Filobasidiales</taxon>
        <taxon>Filobasidiaceae</taxon>
        <taxon>Naganishia</taxon>
    </lineage>
</organism>
<comment type="caution">
    <text evidence="1">The sequence shown here is derived from an EMBL/GenBank/DDBJ whole genome shotgun (WGS) entry which is preliminary data.</text>
</comment>
<reference evidence="1" key="1">
    <citation type="submission" date="2023-04" db="EMBL/GenBank/DDBJ databases">
        <title>Draft Genome sequencing of Naganishia species isolated from polar environments using Oxford Nanopore Technology.</title>
        <authorList>
            <person name="Leo P."/>
            <person name="Venkateswaran K."/>
        </authorList>
    </citation>
    <scope>NUCLEOTIDE SEQUENCE</scope>
    <source>
        <strain evidence="1">MNA-CCFEE 5425</strain>
    </source>
</reference>
<name>A0ACC2WH41_9TREE</name>
<dbReference type="EMBL" id="JASBWU010000040">
    <property type="protein sequence ID" value="KAJ9110509.1"/>
    <property type="molecule type" value="Genomic_DNA"/>
</dbReference>
<keyword evidence="2" id="KW-1185">Reference proteome</keyword>